<dbReference type="eggNOG" id="ENOG5031NJV">
    <property type="taxonomic scope" value="Bacteria"/>
</dbReference>
<dbReference type="InterPro" id="IPR056670">
    <property type="entry name" value="DUF7768"/>
</dbReference>
<proteinExistence type="predicted"/>
<gene>
    <name evidence="2" type="ordered locus">SpiGrapes_2853</name>
</gene>
<dbReference type="EMBL" id="CP003155">
    <property type="protein sequence ID" value="AEV30606.1"/>
    <property type="molecule type" value="Genomic_DNA"/>
</dbReference>
<dbReference type="RefSeq" id="WP_014271445.1">
    <property type="nucleotide sequence ID" value="NC_016633.1"/>
</dbReference>
<feature type="domain" description="DUF7768" evidence="1">
    <location>
        <begin position="33"/>
        <end position="130"/>
    </location>
</feature>
<keyword evidence="3" id="KW-1185">Reference proteome</keyword>
<evidence type="ECO:0000313" key="2">
    <source>
        <dbReference type="EMBL" id="AEV30606.1"/>
    </source>
</evidence>
<dbReference type="Proteomes" id="UP000005632">
    <property type="component" value="Chromosome"/>
</dbReference>
<name>G8QWN0_SPHPG</name>
<accession>G8QWN0</accession>
<sequence>MNIRNREGYMDRTPYEAMKAIEKQARPHFDYHPMVYICSPYAGNIEENVFHARRYSRFAVEKGYLPVTPHLLYPQFLDDGIQSERDLGMFFGIVLMSKCTEVWVFGEHISAGMRIEIDRAKHKGYKVRFFNNECILINTQPLP</sequence>
<dbReference type="STRING" id="158190.SpiGrapes_2853"/>
<dbReference type="AlphaFoldDB" id="G8QWN0"/>
<dbReference type="Gene3D" id="3.40.50.10400">
    <property type="entry name" value="Hypothetical protein PA1492"/>
    <property type="match status" value="1"/>
</dbReference>
<evidence type="ECO:0000313" key="3">
    <source>
        <dbReference type="Proteomes" id="UP000005632"/>
    </source>
</evidence>
<dbReference type="HOGENOM" id="CLU_128088_0_0_12"/>
<reference evidence="2 3" key="1">
    <citation type="submission" date="2011-11" db="EMBL/GenBank/DDBJ databases">
        <title>Complete sequence of Spirochaeta sp. grapes.</title>
        <authorList>
            <consortium name="US DOE Joint Genome Institute"/>
            <person name="Lucas S."/>
            <person name="Han J."/>
            <person name="Lapidus A."/>
            <person name="Cheng J.-F."/>
            <person name="Goodwin L."/>
            <person name="Pitluck S."/>
            <person name="Peters L."/>
            <person name="Ovchinnikova G."/>
            <person name="Munk A.C."/>
            <person name="Detter J.C."/>
            <person name="Han C."/>
            <person name="Tapia R."/>
            <person name="Land M."/>
            <person name="Hauser L."/>
            <person name="Kyrpides N."/>
            <person name="Ivanova N."/>
            <person name="Pagani I."/>
            <person name="Ritalahtilisa K."/>
            <person name="Loeffler F."/>
            <person name="Woyke T."/>
        </authorList>
    </citation>
    <scope>NUCLEOTIDE SEQUENCE [LARGE SCALE GENOMIC DNA]</scope>
    <source>
        <strain evidence="3">ATCC BAA-1885 / DSM 22778 / Grapes</strain>
    </source>
</reference>
<evidence type="ECO:0000259" key="1">
    <source>
        <dbReference type="Pfam" id="PF24963"/>
    </source>
</evidence>
<dbReference type="Pfam" id="PF24963">
    <property type="entry name" value="DUF7768"/>
    <property type="match status" value="1"/>
</dbReference>
<dbReference type="KEGG" id="sgp:SpiGrapes_2853"/>
<organism evidence="2 3">
    <name type="scientific">Sphaerochaeta pleomorpha (strain ATCC BAA-1885 / DSM 22778 / Grapes)</name>
    <dbReference type="NCBI Taxonomy" id="158190"/>
    <lineage>
        <taxon>Bacteria</taxon>
        <taxon>Pseudomonadati</taxon>
        <taxon>Spirochaetota</taxon>
        <taxon>Spirochaetia</taxon>
        <taxon>Spirochaetales</taxon>
        <taxon>Sphaerochaetaceae</taxon>
        <taxon>Sphaerochaeta</taxon>
    </lineage>
</organism>
<protein>
    <recommendedName>
        <fullName evidence="1">DUF7768 domain-containing protein</fullName>
    </recommendedName>
</protein>